<accession>A0A2P2R2R3</accession>
<reference evidence="1" key="1">
    <citation type="submission" date="2018-02" db="EMBL/GenBank/DDBJ databases">
        <title>Rhizophora mucronata_Transcriptome.</title>
        <authorList>
            <person name="Meera S.P."/>
            <person name="Sreeshan A."/>
            <person name="Augustine A."/>
        </authorList>
    </citation>
    <scope>NUCLEOTIDE SEQUENCE</scope>
    <source>
        <tissue evidence="1">Leaf</tissue>
    </source>
</reference>
<evidence type="ECO:0000313" key="1">
    <source>
        <dbReference type="EMBL" id="MBX73545.1"/>
    </source>
</evidence>
<dbReference type="EMBL" id="GGEC01093061">
    <property type="protein sequence ID" value="MBX73545.1"/>
    <property type="molecule type" value="Transcribed_RNA"/>
</dbReference>
<name>A0A2P2R2R3_RHIMU</name>
<sequence>MQIFVYISICIVPIFN</sequence>
<proteinExistence type="predicted"/>
<organism evidence="1">
    <name type="scientific">Rhizophora mucronata</name>
    <name type="common">Asiatic mangrove</name>
    <dbReference type="NCBI Taxonomy" id="61149"/>
    <lineage>
        <taxon>Eukaryota</taxon>
        <taxon>Viridiplantae</taxon>
        <taxon>Streptophyta</taxon>
        <taxon>Embryophyta</taxon>
        <taxon>Tracheophyta</taxon>
        <taxon>Spermatophyta</taxon>
        <taxon>Magnoliopsida</taxon>
        <taxon>eudicotyledons</taxon>
        <taxon>Gunneridae</taxon>
        <taxon>Pentapetalae</taxon>
        <taxon>rosids</taxon>
        <taxon>fabids</taxon>
        <taxon>Malpighiales</taxon>
        <taxon>Rhizophoraceae</taxon>
        <taxon>Rhizophora</taxon>
    </lineage>
</organism>
<dbReference type="AlphaFoldDB" id="A0A2P2R2R3"/>
<protein>
    <submittedName>
        <fullName evidence="1">Uncharacterized protein</fullName>
    </submittedName>
</protein>